<comment type="caution">
    <text evidence="4">The sequence shown here is derived from an EMBL/GenBank/DDBJ whole genome shotgun (WGS) entry which is preliminary data.</text>
</comment>
<dbReference type="PANTHER" id="PTHR24373:SF275">
    <property type="entry name" value="TIR DOMAIN-CONTAINING PROTEIN"/>
    <property type="match status" value="1"/>
</dbReference>
<reference evidence="4 5" key="1">
    <citation type="submission" date="2020-08" db="EMBL/GenBank/DDBJ databases">
        <authorList>
            <person name="Koutsovoulos G."/>
            <person name="Danchin GJ E."/>
        </authorList>
    </citation>
    <scope>NUCLEOTIDE SEQUENCE [LARGE SCALE GENOMIC DNA]</scope>
</reference>
<evidence type="ECO:0000256" key="2">
    <source>
        <dbReference type="ARBA" id="ARBA00022729"/>
    </source>
</evidence>
<sequence length="606" mass="69852">MLQSFGQLENVDLSYNELIELNSAAFWGSTRLTKILLGNNNLRKIWKNTFKDQKQIQFLDLSGNMLNNLEEGIFGKNNLISLDLSKNNFSVFPTKGLISVRKSLKSLNLANNALKIIEKNNFEEINNLNYLCLSENKIEILDEEVFSLLPKLKHLDLSGNPVNSWSPHTFLGLSQIITKIDLSNVGLFSLPRLRSSSLEYLNLSNNFIYEIDHKEIEIFPSLISLDLSGNRIVELNAQIFEKMPELKVLNISDNGNNSILIFKFLTLIFLIRIYFEYSDFNNSDYLKILFFSDLQSLDDNHFRALTQLESLKIARLPQLVSLPSPNSWANLKRLKELELHSLPPNISPQISKILQFLPPLHSLHFESREAEFTGSELELLDLRLLRKLTITGRSIRRISPNAFNNLRGFRLELTIEGTQLREFPIQSLQNIKGITFLRLNLLNNKQLNFFNPFGNFNKWSPPFLNGYGTILEKLEIKQNSLFCDCKMAEWLFNWLEVRISSNEILNDKSVIDSLLMQSDCLIGDSSVLNKKLDKSISNNHIGFKTISITNWINELRELAKASDFENFYEFCNNLNEKENSGTSNLINFKIIYFTILFISILRVINL</sequence>
<keyword evidence="1" id="KW-0433">Leucine-rich repeat</keyword>
<dbReference type="AlphaFoldDB" id="A0A6V7WSZ2"/>
<keyword evidence="2" id="KW-0732">Signal</keyword>
<proteinExistence type="predicted"/>
<dbReference type="Gene3D" id="3.80.10.10">
    <property type="entry name" value="Ribonuclease Inhibitor"/>
    <property type="match status" value="4"/>
</dbReference>
<dbReference type="PANTHER" id="PTHR24373">
    <property type="entry name" value="SLIT RELATED LEUCINE-RICH REPEAT NEURONAL PROTEIN"/>
    <property type="match status" value="1"/>
</dbReference>
<accession>A0A6V7WSZ2</accession>
<protein>
    <submittedName>
        <fullName evidence="4">Uncharacterized protein</fullName>
    </submittedName>
</protein>
<dbReference type="Pfam" id="PF13855">
    <property type="entry name" value="LRR_8"/>
    <property type="match status" value="3"/>
</dbReference>
<dbReference type="InterPro" id="IPR032675">
    <property type="entry name" value="LRR_dom_sf"/>
</dbReference>
<dbReference type="Proteomes" id="UP000580250">
    <property type="component" value="Unassembled WGS sequence"/>
</dbReference>
<dbReference type="SMART" id="SM00369">
    <property type="entry name" value="LRR_TYP"/>
    <property type="match status" value="8"/>
</dbReference>
<dbReference type="PROSITE" id="PS51450">
    <property type="entry name" value="LRR"/>
    <property type="match status" value="3"/>
</dbReference>
<dbReference type="InterPro" id="IPR001611">
    <property type="entry name" value="Leu-rich_rpt"/>
</dbReference>
<keyword evidence="3" id="KW-0677">Repeat</keyword>
<evidence type="ECO:0000313" key="4">
    <source>
        <dbReference type="EMBL" id="CAD2190164.1"/>
    </source>
</evidence>
<dbReference type="EMBL" id="CAJEWN010000791">
    <property type="protein sequence ID" value="CAD2190164.1"/>
    <property type="molecule type" value="Genomic_DNA"/>
</dbReference>
<evidence type="ECO:0000256" key="1">
    <source>
        <dbReference type="ARBA" id="ARBA00022614"/>
    </source>
</evidence>
<organism evidence="4 5">
    <name type="scientific">Meloidogyne enterolobii</name>
    <name type="common">Root-knot nematode worm</name>
    <name type="synonym">Meloidogyne mayaguensis</name>
    <dbReference type="NCBI Taxonomy" id="390850"/>
    <lineage>
        <taxon>Eukaryota</taxon>
        <taxon>Metazoa</taxon>
        <taxon>Ecdysozoa</taxon>
        <taxon>Nematoda</taxon>
        <taxon>Chromadorea</taxon>
        <taxon>Rhabditida</taxon>
        <taxon>Tylenchina</taxon>
        <taxon>Tylenchomorpha</taxon>
        <taxon>Tylenchoidea</taxon>
        <taxon>Meloidogynidae</taxon>
        <taxon>Meloidogyninae</taxon>
        <taxon>Meloidogyne</taxon>
    </lineage>
</organism>
<dbReference type="SUPFAM" id="SSF52058">
    <property type="entry name" value="L domain-like"/>
    <property type="match status" value="2"/>
</dbReference>
<dbReference type="OrthoDB" id="10022853at2759"/>
<name>A0A6V7WSZ2_MELEN</name>
<gene>
    <name evidence="4" type="ORF">MENT_LOCUS42933</name>
</gene>
<evidence type="ECO:0000256" key="3">
    <source>
        <dbReference type="ARBA" id="ARBA00022737"/>
    </source>
</evidence>
<dbReference type="InterPro" id="IPR050328">
    <property type="entry name" value="Dev_Immune_Receptor"/>
</dbReference>
<dbReference type="InterPro" id="IPR003591">
    <property type="entry name" value="Leu-rich_rpt_typical-subtyp"/>
</dbReference>
<evidence type="ECO:0000313" key="5">
    <source>
        <dbReference type="Proteomes" id="UP000580250"/>
    </source>
</evidence>